<dbReference type="InterPro" id="IPR036869">
    <property type="entry name" value="J_dom_sf"/>
</dbReference>
<dbReference type="Proteomes" id="UP000289238">
    <property type="component" value="Unassembled WGS sequence"/>
</dbReference>
<name>A0A4Q0PCB3_9FLAO</name>
<keyword evidence="4" id="KW-1185">Reference proteome</keyword>
<organism evidence="3 4">
    <name type="scientific">Leeuwenhoekiella aequorea</name>
    <dbReference type="NCBI Taxonomy" id="283736"/>
    <lineage>
        <taxon>Bacteria</taxon>
        <taxon>Pseudomonadati</taxon>
        <taxon>Bacteroidota</taxon>
        <taxon>Flavobacteriia</taxon>
        <taxon>Flavobacteriales</taxon>
        <taxon>Flavobacteriaceae</taxon>
        <taxon>Leeuwenhoekiella</taxon>
    </lineage>
</organism>
<dbReference type="InterPro" id="IPR050817">
    <property type="entry name" value="DjlA_DnaK_co-chaperone"/>
</dbReference>
<dbReference type="Pfam" id="PF05099">
    <property type="entry name" value="TerB"/>
    <property type="match status" value="1"/>
</dbReference>
<evidence type="ECO:0000259" key="2">
    <source>
        <dbReference type="PROSITE" id="PS50076"/>
    </source>
</evidence>
<dbReference type="InterPro" id="IPR001623">
    <property type="entry name" value="DnaJ_domain"/>
</dbReference>
<feature type="transmembrane region" description="Helical" evidence="1">
    <location>
        <begin position="21"/>
        <end position="44"/>
    </location>
</feature>
<dbReference type="InterPro" id="IPR007791">
    <property type="entry name" value="DjlA_N"/>
</dbReference>
<evidence type="ECO:0000313" key="3">
    <source>
        <dbReference type="EMBL" id="RXG24453.1"/>
    </source>
</evidence>
<keyword evidence="1" id="KW-0472">Membrane</keyword>
<comment type="caution">
    <text evidence="3">The sequence shown here is derived from an EMBL/GenBank/DDBJ whole genome shotgun (WGS) entry which is preliminary data.</text>
</comment>
<keyword evidence="1" id="KW-0812">Transmembrane</keyword>
<dbReference type="CDD" id="cd06257">
    <property type="entry name" value="DnaJ"/>
    <property type="match status" value="1"/>
</dbReference>
<dbReference type="Gene3D" id="1.10.287.110">
    <property type="entry name" value="DnaJ domain"/>
    <property type="match status" value="1"/>
</dbReference>
<dbReference type="AlphaFoldDB" id="A0A4Q0PCB3"/>
<dbReference type="SUPFAM" id="SSF158682">
    <property type="entry name" value="TerB-like"/>
    <property type="match status" value="1"/>
</dbReference>
<accession>A0A4Q0PCB3</accession>
<dbReference type="CDD" id="cd07316">
    <property type="entry name" value="terB_like_DjlA"/>
    <property type="match status" value="1"/>
</dbReference>
<evidence type="ECO:0000313" key="4">
    <source>
        <dbReference type="Proteomes" id="UP000289238"/>
    </source>
</evidence>
<dbReference type="Pfam" id="PF00226">
    <property type="entry name" value="DnaJ"/>
    <property type="match status" value="1"/>
</dbReference>
<reference evidence="3 4" key="1">
    <citation type="submission" date="2018-07" db="EMBL/GenBank/DDBJ databases">
        <title>Leeuwenhoekiella genomics.</title>
        <authorList>
            <person name="Tahon G."/>
            <person name="Willems A."/>
        </authorList>
    </citation>
    <scope>NUCLEOTIDE SEQUENCE [LARGE SCALE GENOMIC DNA]</scope>
    <source>
        <strain evidence="3 4">LMG 22550</strain>
    </source>
</reference>
<feature type="domain" description="J" evidence="2">
    <location>
        <begin position="195"/>
        <end position="257"/>
    </location>
</feature>
<gene>
    <name evidence="3" type="ORF">DSM00_241</name>
</gene>
<keyword evidence="1" id="KW-1133">Transmembrane helix</keyword>
<dbReference type="PANTHER" id="PTHR24074">
    <property type="entry name" value="CO-CHAPERONE PROTEIN DJLA"/>
    <property type="match status" value="1"/>
</dbReference>
<protein>
    <submittedName>
        <fullName evidence="3">DnaJ like chaperone protein</fullName>
    </submittedName>
</protein>
<evidence type="ECO:0000256" key="1">
    <source>
        <dbReference type="SAM" id="Phobius"/>
    </source>
</evidence>
<dbReference type="InterPro" id="IPR029024">
    <property type="entry name" value="TerB-like"/>
</dbReference>
<dbReference type="PRINTS" id="PR00625">
    <property type="entry name" value="JDOMAIN"/>
</dbReference>
<dbReference type="SMART" id="SM00271">
    <property type="entry name" value="DnaJ"/>
    <property type="match status" value="1"/>
</dbReference>
<dbReference type="SUPFAM" id="SSF46565">
    <property type="entry name" value="Chaperone J-domain"/>
    <property type="match status" value="1"/>
</dbReference>
<dbReference type="PROSITE" id="PS50076">
    <property type="entry name" value="DNAJ_2"/>
    <property type="match status" value="1"/>
</dbReference>
<sequence length="258" mass="29352">MEYSSTKEILMIKYIGAVIGFAYRGIIGAIAGYLIGSLLDSLFFKNNKTTTSRSRSPFSSSEQSVTPGDFELNLLSLCSIVIKADGQVSQREMDYVRQYFVQAYGKERANATFRTFNEVIKKREISAQRICAYLTPRTRREVRLQIVHFLFGIAQADGSVSVSEVDQISLIAGYLQLSRGEFESIKAMFFKNAESAYKILEIEKSATDAEVKKAYRNMAKKYHPDKLQHMDEAYRQGAEEKFTKVQEAYETIQKERGI</sequence>
<proteinExistence type="predicted"/>
<dbReference type="EMBL" id="QOVM01000001">
    <property type="protein sequence ID" value="RXG24453.1"/>
    <property type="molecule type" value="Genomic_DNA"/>
</dbReference>
<dbReference type="Gene3D" id="1.10.3680.10">
    <property type="entry name" value="TerB-like"/>
    <property type="match status" value="1"/>
</dbReference>